<dbReference type="PANTHER" id="PTHR35166">
    <property type="entry name" value="OS05G0193700 PROTEIN-RELATED"/>
    <property type="match status" value="1"/>
</dbReference>
<gene>
    <name evidence="2" type="ORF">SETIT_8G128300v2</name>
</gene>
<dbReference type="PANTHER" id="PTHR35166:SF20">
    <property type="entry name" value="EXPRESSED PROTEIN"/>
    <property type="match status" value="1"/>
</dbReference>
<feature type="region of interest" description="Disordered" evidence="1">
    <location>
        <begin position="1"/>
        <end position="59"/>
    </location>
</feature>
<accession>A0A368S7E6</accession>
<name>A0A368S7E6_SETIT</name>
<dbReference type="AlphaFoldDB" id="A0A368S7E6"/>
<proteinExistence type="predicted"/>
<organism evidence="2">
    <name type="scientific">Setaria italica</name>
    <name type="common">Foxtail millet</name>
    <name type="synonym">Panicum italicum</name>
    <dbReference type="NCBI Taxonomy" id="4555"/>
    <lineage>
        <taxon>Eukaryota</taxon>
        <taxon>Viridiplantae</taxon>
        <taxon>Streptophyta</taxon>
        <taxon>Embryophyta</taxon>
        <taxon>Tracheophyta</taxon>
        <taxon>Spermatophyta</taxon>
        <taxon>Magnoliopsida</taxon>
        <taxon>Liliopsida</taxon>
        <taxon>Poales</taxon>
        <taxon>Poaceae</taxon>
        <taxon>PACMAD clade</taxon>
        <taxon>Panicoideae</taxon>
        <taxon>Panicodae</taxon>
        <taxon>Paniceae</taxon>
        <taxon>Cenchrinae</taxon>
        <taxon>Setaria</taxon>
    </lineage>
</organism>
<evidence type="ECO:0000256" key="1">
    <source>
        <dbReference type="SAM" id="MobiDB-lite"/>
    </source>
</evidence>
<sequence length="154" mass="17108">MASSAGDLVKNGTVVPSEEKGTTEMLDPEMAAEQEEEEVDAEGDEPQAAAPPAEGKKMWRVPPHQVDFILSWDVAADVVPNLDRIDRLPFSEEEKEASRAAELEGVAARNKLRRIMRDTQQWVRELLEKHGEVVVDEKHTLDAYLARSKSKSSG</sequence>
<evidence type="ECO:0000313" key="2">
    <source>
        <dbReference type="EMBL" id="RCV38263.1"/>
    </source>
</evidence>
<reference evidence="2" key="1">
    <citation type="journal article" date="2012" name="Nat. Biotechnol.">
        <title>Reference genome sequence of the model plant Setaria.</title>
        <authorList>
            <person name="Bennetzen J.L."/>
            <person name="Schmutz J."/>
            <person name="Wang H."/>
            <person name="Percifield R."/>
            <person name="Hawkins J."/>
            <person name="Pontaroli A.C."/>
            <person name="Estep M."/>
            <person name="Feng L."/>
            <person name="Vaughn J.N."/>
            <person name="Grimwood J."/>
            <person name="Jenkins J."/>
            <person name="Barry K."/>
            <person name="Lindquist E."/>
            <person name="Hellsten U."/>
            <person name="Deshpande S."/>
            <person name="Wang X."/>
            <person name="Wu X."/>
            <person name="Mitros T."/>
            <person name="Triplett J."/>
            <person name="Yang X."/>
            <person name="Ye C.Y."/>
            <person name="Mauro-Herrera M."/>
            <person name="Wang L."/>
            <person name="Li P."/>
            <person name="Sharma M."/>
            <person name="Sharma R."/>
            <person name="Ronald P.C."/>
            <person name="Panaud O."/>
            <person name="Kellogg E.A."/>
            <person name="Brutnell T.P."/>
            <person name="Doust A.N."/>
            <person name="Tuskan G.A."/>
            <person name="Rokhsar D."/>
            <person name="Devos K.M."/>
        </authorList>
    </citation>
    <scope>NUCLEOTIDE SEQUENCE [LARGE SCALE GENOMIC DNA]</scope>
    <source>
        <strain evidence="2">Yugu1</strain>
    </source>
</reference>
<protein>
    <submittedName>
        <fullName evidence="2">Uncharacterized protein</fullName>
    </submittedName>
</protein>
<dbReference type="EMBL" id="CM003535">
    <property type="protein sequence ID" value="RCV38263.1"/>
    <property type="molecule type" value="Genomic_DNA"/>
</dbReference>
<dbReference type="OrthoDB" id="708985at2759"/>
<feature type="compositionally biased region" description="Acidic residues" evidence="1">
    <location>
        <begin position="26"/>
        <end position="45"/>
    </location>
</feature>
<reference evidence="2" key="2">
    <citation type="submission" date="2015-07" db="EMBL/GenBank/DDBJ databases">
        <authorList>
            <person name="Noorani M."/>
        </authorList>
    </citation>
    <scope>NUCLEOTIDE SEQUENCE</scope>
    <source>
        <strain evidence="2">Yugu1</strain>
    </source>
</reference>